<protein>
    <submittedName>
        <fullName evidence="2">Uncharacterized protein</fullName>
    </submittedName>
</protein>
<proteinExistence type="predicted"/>
<evidence type="ECO:0000256" key="1">
    <source>
        <dbReference type="SAM" id="MobiDB-lite"/>
    </source>
</evidence>
<dbReference type="InParanoid" id="C7Q2P6"/>
<dbReference type="EMBL" id="CP001700">
    <property type="protein sequence ID" value="ACU71788.1"/>
    <property type="molecule type" value="Genomic_DNA"/>
</dbReference>
<evidence type="ECO:0000313" key="2">
    <source>
        <dbReference type="EMBL" id="ACU71788.1"/>
    </source>
</evidence>
<dbReference type="HOGENOM" id="CLU_1014480_0_0_11"/>
<dbReference type="RefSeq" id="WP_012787081.1">
    <property type="nucleotide sequence ID" value="NC_013131.1"/>
</dbReference>
<gene>
    <name evidence="2" type="ordered locus">Caci_2879</name>
</gene>
<evidence type="ECO:0000313" key="3">
    <source>
        <dbReference type="Proteomes" id="UP000000851"/>
    </source>
</evidence>
<dbReference type="AlphaFoldDB" id="C7Q2P6"/>
<name>C7Q2P6_CATAD</name>
<feature type="region of interest" description="Disordered" evidence="1">
    <location>
        <begin position="253"/>
        <end position="274"/>
    </location>
</feature>
<keyword evidence="3" id="KW-1185">Reference proteome</keyword>
<dbReference type="Proteomes" id="UP000000851">
    <property type="component" value="Chromosome"/>
</dbReference>
<organism evidence="2 3">
    <name type="scientific">Catenulispora acidiphila (strain DSM 44928 / JCM 14897 / NBRC 102108 / NRRL B-24433 / ID139908)</name>
    <dbReference type="NCBI Taxonomy" id="479433"/>
    <lineage>
        <taxon>Bacteria</taxon>
        <taxon>Bacillati</taxon>
        <taxon>Actinomycetota</taxon>
        <taxon>Actinomycetes</taxon>
        <taxon>Catenulisporales</taxon>
        <taxon>Catenulisporaceae</taxon>
        <taxon>Catenulispora</taxon>
    </lineage>
</organism>
<sequence>MNATQLGPVSSTATNAGRAYEAVVLKAGPGRNDDLSDLRDTVHIPQLGQFARDLDHENTNEPKTSRRCPMKNYPTMEAAQAGRAAVRQARVSAAQNLRHVPTPVDGDTARALIAATGYTANGITISAGDNIHSPVPLIAIGHYDPAEFMAAVHAITAEHDAEDPFGLFDSLYGEIYLSDIEFNEMADWGTEDVQHAYALVLEHGNWDGPAETGSTMDPENPAPAECQCITHTWSIRQVLDATPGALPITVWRDGEDESGFAFGPQRDPDGDGES</sequence>
<accession>C7Q2P6</accession>
<dbReference type="STRING" id="479433.Caci_2879"/>
<dbReference type="KEGG" id="cai:Caci_2879"/>
<reference evidence="2 3" key="1">
    <citation type="journal article" date="2009" name="Stand. Genomic Sci.">
        <title>Complete genome sequence of Catenulispora acidiphila type strain (ID 139908).</title>
        <authorList>
            <person name="Copeland A."/>
            <person name="Lapidus A."/>
            <person name="Glavina Del Rio T."/>
            <person name="Nolan M."/>
            <person name="Lucas S."/>
            <person name="Chen F."/>
            <person name="Tice H."/>
            <person name="Cheng J.F."/>
            <person name="Bruce D."/>
            <person name="Goodwin L."/>
            <person name="Pitluck S."/>
            <person name="Mikhailova N."/>
            <person name="Pati A."/>
            <person name="Ivanova N."/>
            <person name="Mavromatis K."/>
            <person name="Chen A."/>
            <person name="Palaniappan K."/>
            <person name="Chain P."/>
            <person name="Land M."/>
            <person name="Hauser L."/>
            <person name="Chang Y.J."/>
            <person name="Jeffries C.D."/>
            <person name="Chertkov O."/>
            <person name="Brettin T."/>
            <person name="Detter J.C."/>
            <person name="Han C."/>
            <person name="Ali Z."/>
            <person name="Tindall B.J."/>
            <person name="Goker M."/>
            <person name="Bristow J."/>
            <person name="Eisen J.A."/>
            <person name="Markowitz V."/>
            <person name="Hugenholtz P."/>
            <person name="Kyrpides N.C."/>
            <person name="Klenk H.P."/>
        </authorList>
    </citation>
    <scope>NUCLEOTIDE SEQUENCE [LARGE SCALE GENOMIC DNA]</scope>
    <source>
        <strain evidence="3">DSM 44928 / JCM 14897 / NBRC 102108 / NRRL B-24433 / ID139908</strain>
    </source>
</reference>